<feature type="compositionally biased region" description="Polar residues" evidence="8">
    <location>
        <begin position="16"/>
        <end position="26"/>
    </location>
</feature>
<comment type="similarity">
    <text evidence="2">Belongs to the eukaryotic/archaeal RNase P protein component 1 family.</text>
</comment>
<keyword evidence="3" id="KW-0963">Cytoplasm</keyword>
<dbReference type="GO" id="GO:0000172">
    <property type="term" value="C:ribonuclease MRP complex"/>
    <property type="evidence" value="ECO:0007669"/>
    <property type="project" value="InterPro"/>
</dbReference>
<evidence type="ECO:0000256" key="4">
    <source>
        <dbReference type="ARBA" id="ARBA00022694"/>
    </source>
</evidence>
<dbReference type="GO" id="GO:0016787">
    <property type="term" value="F:hydrolase activity"/>
    <property type="evidence" value="ECO:0007669"/>
    <property type="project" value="UniProtKB-KW"/>
</dbReference>
<name>A0A8H7Q4E8_9FUNG</name>
<evidence type="ECO:0000256" key="1">
    <source>
        <dbReference type="ARBA" id="ARBA00004123"/>
    </source>
</evidence>
<dbReference type="InterPro" id="IPR002730">
    <property type="entry name" value="Rpp29/RNP1"/>
</dbReference>
<dbReference type="Pfam" id="PF01868">
    <property type="entry name" value="RNase_P-MRP_p29"/>
    <property type="match status" value="1"/>
</dbReference>
<dbReference type="GO" id="GO:0006364">
    <property type="term" value="P:rRNA processing"/>
    <property type="evidence" value="ECO:0007669"/>
    <property type="project" value="TreeGrafter"/>
</dbReference>
<dbReference type="InterPro" id="IPR016848">
    <property type="entry name" value="RNase_P/MRP_Rpp29-subunit"/>
</dbReference>
<evidence type="ECO:0000313" key="10">
    <source>
        <dbReference type="Proteomes" id="UP000612746"/>
    </source>
</evidence>
<comment type="caution">
    <text evidence="9">The sequence shown here is derived from an EMBL/GenBank/DDBJ whole genome shotgun (WGS) entry which is preliminary data.</text>
</comment>
<accession>A0A8H7Q4E8</accession>
<dbReference type="PANTHER" id="PTHR13348:SF0">
    <property type="entry name" value="RIBONUCLEASE P PROTEIN SUBUNIT P29"/>
    <property type="match status" value="1"/>
</dbReference>
<dbReference type="GO" id="GO:0030677">
    <property type="term" value="C:ribonuclease P complex"/>
    <property type="evidence" value="ECO:0007669"/>
    <property type="project" value="InterPro"/>
</dbReference>
<comment type="subcellular location">
    <subcellularLocation>
        <location evidence="1">Nucleus</location>
    </subcellularLocation>
</comment>
<dbReference type="SMART" id="SM00538">
    <property type="entry name" value="POP4"/>
    <property type="match status" value="1"/>
</dbReference>
<gene>
    <name evidence="9" type="ORF">INT44_001905</name>
</gene>
<dbReference type="EMBL" id="JAEPRA010000005">
    <property type="protein sequence ID" value="KAG2185115.1"/>
    <property type="molecule type" value="Genomic_DNA"/>
</dbReference>
<evidence type="ECO:0000256" key="5">
    <source>
        <dbReference type="ARBA" id="ARBA00022722"/>
    </source>
</evidence>
<dbReference type="GO" id="GO:0033204">
    <property type="term" value="F:ribonuclease P RNA binding"/>
    <property type="evidence" value="ECO:0007669"/>
    <property type="project" value="InterPro"/>
</dbReference>
<dbReference type="GO" id="GO:0005634">
    <property type="term" value="C:nucleus"/>
    <property type="evidence" value="ECO:0007669"/>
    <property type="project" value="UniProtKB-SubCell"/>
</dbReference>
<dbReference type="AlphaFoldDB" id="A0A8H7Q4E8"/>
<keyword evidence="5" id="KW-0540">Nuclease</keyword>
<dbReference type="Proteomes" id="UP000612746">
    <property type="component" value="Unassembled WGS sequence"/>
</dbReference>
<reference evidence="9" key="1">
    <citation type="submission" date="2020-12" db="EMBL/GenBank/DDBJ databases">
        <title>Metabolic potential, ecology and presence of endohyphal bacteria is reflected in genomic diversity of Mucoromycotina.</title>
        <authorList>
            <person name="Muszewska A."/>
            <person name="Okrasinska A."/>
            <person name="Steczkiewicz K."/>
            <person name="Drgas O."/>
            <person name="Orlowska M."/>
            <person name="Perlinska-Lenart U."/>
            <person name="Aleksandrzak-Piekarczyk T."/>
            <person name="Szatraj K."/>
            <person name="Zielenkiewicz U."/>
            <person name="Pilsyk S."/>
            <person name="Malc E."/>
            <person name="Mieczkowski P."/>
            <person name="Kruszewska J.S."/>
            <person name="Biernat P."/>
            <person name="Pawlowska J."/>
        </authorList>
    </citation>
    <scope>NUCLEOTIDE SEQUENCE</scope>
    <source>
        <strain evidence="9">WA0000051536</strain>
    </source>
</reference>
<keyword evidence="6" id="KW-0255">Endonuclease</keyword>
<dbReference type="InterPro" id="IPR023538">
    <property type="entry name" value="RNP1"/>
</dbReference>
<protein>
    <submittedName>
        <fullName evidence="9">Uncharacterized protein</fullName>
    </submittedName>
</protein>
<proteinExistence type="inferred from homology"/>
<dbReference type="Gene3D" id="2.30.30.210">
    <property type="entry name" value="Ribonuclease P/MRP, subunit p29"/>
    <property type="match status" value="1"/>
</dbReference>
<dbReference type="PANTHER" id="PTHR13348">
    <property type="entry name" value="RIBONUCLEASE P SUBUNIT P29"/>
    <property type="match status" value="1"/>
</dbReference>
<keyword evidence="7" id="KW-0378">Hydrolase</keyword>
<dbReference type="OrthoDB" id="124041at2759"/>
<dbReference type="InterPro" id="IPR023534">
    <property type="entry name" value="Rof/RNase_P-like"/>
</dbReference>
<keyword evidence="4" id="KW-0819">tRNA processing</keyword>
<evidence type="ECO:0000256" key="7">
    <source>
        <dbReference type="ARBA" id="ARBA00022801"/>
    </source>
</evidence>
<feature type="region of interest" description="Disordered" evidence="8">
    <location>
        <begin position="1"/>
        <end position="27"/>
    </location>
</feature>
<sequence length="224" mass="24829">MSNSAKSTDKPKAAGGSNTDSRSNGSLAADATLPALLKEYLPNESEVQQTINTKIQGKKVHIDAADTTNRPKTKRTKSKIKRITSREKRQLGLYTIPKHCHRYDLFLPLHELWKGYMDELLGNTTSALVHSQKLIKADYQGAILSVVKSKSPSYIGTSGIVVQETESMLNIITADNKLKHIPKAASIFNMTVNGNTFAIYGNQIRFRAAERATRKFKVKPTIDL</sequence>
<keyword evidence="10" id="KW-1185">Reference proteome</keyword>
<dbReference type="GO" id="GO:0004519">
    <property type="term" value="F:endonuclease activity"/>
    <property type="evidence" value="ECO:0007669"/>
    <property type="project" value="UniProtKB-KW"/>
</dbReference>
<evidence type="ECO:0000256" key="3">
    <source>
        <dbReference type="ARBA" id="ARBA00022490"/>
    </source>
</evidence>
<organism evidence="9 10">
    <name type="scientific">Umbelopsis vinacea</name>
    <dbReference type="NCBI Taxonomy" id="44442"/>
    <lineage>
        <taxon>Eukaryota</taxon>
        <taxon>Fungi</taxon>
        <taxon>Fungi incertae sedis</taxon>
        <taxon>Mucoromycota</taxon>
        <taxon>Mucoromycotina</taxon>
        <taxon>Umbelopsidomycetes</taxon>
        <taxon>Umbelopsidales</taxon>
        <taxon>Umbelopsidaceae</taxon>
        <taxon>Umbelopsis</taxon>
    </lineage>
</organism>
<dbReference type="SUPFAM" id="SSF101744">
    <property type="entry name" value="Rof/RNase P subunit-like"/>
    <property type="match status" value="1"/>
</dbReference>
<dbReference type="HAMAP" id="MF_00754">
    <property type="entry name" value="RNase_P_1"/>
    <property type="match status" value="1"/>
</dbReference>
<evidence type="ECO:0000256" key="2">
    <source>
        <dbReference type="ARBA" id="ARBA00006181"/>
    </source>
</evidence>
<evidence type="ECO:0000256" key="8">
    <source>
        <dbReference type="SAM" id="MobiDB-lite"/>
    </source>
</evidence>
<evidence type="ECO:0000256" key="6">
    <source>
        <dbReference type="ARBA" id="ARBA00022759"/>
    </source>
</evidence>
<evidence type="ECO:0000313" key="9">
    <source>
        <dbReference type="EMBL" id="KAG2185115.1"/>
    </source>
</evidence>
<dbReference type="InterPro" id="IPR036980">
    <property type="entry name" value="RNase_P/MRP_Rpp29_sf"/>
</dbReference>
<dbReference type="GO" id="GO:0001682">
    <property type="term" value="P:tRNA 5'-leader removal"/>
    <property type="evidence" value="ECO:0007669"/>
    <property type="project" value="InterPro"/>
</dbReference>